<dbReference type="PROSITE" id="PS01161">
    <property type="entry name" value="GLC_GALNAC_ISOMERASE"/>
    <property type="match status" value="1"/>
</dbReference>
<dbReference type="GO" id="GO:0042802">
    <property type="term" value="F:identical protein binding"/>
    <property type="evidence" value="ECO:0007669"/>
    <property type="project" value="TreeGrafter"/>
</dbReference>
<evidence type="ECO:0000259" key="2">
    <source>
        <dbReference type="Pfam" id="PF01182"/>
    </source>
</evidence>
<dbReference type="SUPFAM" id="SSF100950">
    <property type="entry name" value="NagB/RpiA/CoA transferase-like"/>
    <property type="match status" value="1"/>
</dbReference>
<reference evidence="3 4" key="1">
    <citation type="submission" date="2018-08" db="EMBL/GenBank/DDBJ databases">
        <title>Mucilaginibacter terrae sp. nov., isolated from manganese diggings.</title>
        <authorList>
            <person name="Huang Y."/>
            <person name="Zhou Z."/>
        </authorList>
    </citation>
    <scope>NUCLEOTIDE SEQUENCE [LARGE SCALE GENOMIC DNA]</scope>
    <source>
        <strain evidence="3 4">ZH6</strain>
    </source>
</reference>
<dbReference type="PANTHER" id="PTHR11280">
    <property type="entry name" value="GLUCOSAMINE-6-PHOSPHATE ISOMERASE"/>
    <property type="match status" value="1"/>
</dbReference>
<dbReference type="GO" id="GO:0006043">
    <property type="term" value="P:glucosamine catabolic process"/>
    <property type="evidence" value="ECO:0007669"/>
    <property type="project" value="TreeGrafter"/>
</dbReference>
<sequence>MKIKIYDTNDEMSKAAADLVVQQLQEKPDSVICFPSGESPTGMLRYLVQYAHEGTADLSRCYIVGLDEWVGMDESNHGSCKHYLHTNFFNHLDIDPERVVMFNAKADDLEAECERINNFISSKGGLDIMMVGVGMNGHLGLNEPGTDWDLYAHVSDLDPITVQVGQKYFQEETALTKGITLGLKHLQEAKQPILIAAGTKKAGIIADSLQGHISVDVPATILQTLPHARILLDKFAASELERAS</sequence>
<dbReference type="Pfam" id="PF01182">
    <property type="entry name" value="Glucosamine_iso"/>
    <property type="match status" value="1"/>
</dbReference>
<protein>
    <submittedName>
        <fullName evidence="3">Glucosamine-6-phosphate deaminase</fullName>
    </submittedName>
</protein>
<dbReference type="GO" id="GO:0005737">
    <property type="term" value="C:cytoplasm"/>
    <property type="evidence" value="ECO:0007669"/>
    <property type="project" value="TreeGrafter"/>
</dbReference>
<dbReference type="Proteomes" id="UP000260823">
    <property type="component" value="Unassembled WGS sequence"/>
</dbReference>
<feature type="domain" description="Glucosamine/galactosamine-6-phosphate isomerase" evidence="2">
    <location>
        <begin position="9"/>
        <end position="223"/>
    </location>
</feature>
<dbReference type="GO" id="GO:0005975">
    <property type="term" value="P:carbohydrate metabolic process"/>
    <property type="evidence" value="ECO:0007669"/>
    <property type="project" value="InterPro"/>
</dbReference>
<keyword evidence="4" id="KW-1185">Reference proteome</keyword>
<dbReference type="PANTHER" id="PTHR11280:SF5">
    <property type="entry name" value="GLUCOSAMINE-6-PHOSPHATE ISOMERASE"/>
    <property type="match status" value="1"/>
</dbReference>
<dbReference type="EMBL" id="QWDE01000001">
    <property type="protein sequence ID" value="RFZ85383.1"/>
    <property type="molecule type" value="Genomic_DNA"/>
</dbReference>
<dbReference type="InterPro" id="IPR018321">
    <property type="entry name" value="Glucosamine6P_isomerase_CS"/>
</dbReference>
<evidence type="ECO:0000256" key="1">
    <source>
        <dbReference type="ARBA" id="ARBA00022801"/>
    </source>
</evidence>
<dbReference type="GO" id="GO:0004342">
    <property type="term" value="F:glucosamine-6-phosphate deaminase activity"/>
    <property type="evidence" value="ECO:0007669"/>
    <property type="project" value="InterPro"/>
</dbReference>
<dbReference type="RefSeq" id="WP_117382283.1">
    <property type="nucleotide sequence ID" value="NZ_QWDE01000001.1"/>
</dbReference>
<name>A0A3E2NWK0_9SPHI</name>
<dbReference type="InterPro" id="IPR037171">
    <property type="entry name" value="NagB/RpiA_transferase-like"/>
</dbReference>
<comment type="caution">
    <text evidence="3">The sequence shown here is derived from an EMBL/GenBank/DDBJ whole genome shotgun (WGS) entry which is preliminary data.</text>
</comment>
<dbReference type="OrthoDB" id="9791139at2"/>
<dbReference type="Gene3D" id="3.40.50.1360">
    <property type="match status" value="1"/>
</dbReference>
<dbReference type="GO" id="GO:0006046">
    <property type="term" value="P:N-acetylglucosamine catabolic process"/>
    <property type="evidence" value="ECO:0007669"/>
    <property type="project" value="TreeGrafter"/>
</dbReference>
<dbReference type="GO" id="GO:0019262">
    <property type="term" value="P:N-acetylneuraminate catabolic process"/>
    <property type="evidence" value="ECO:0007669"/>
    <property type="project" value="TreeGrafter"/>
</dbReference>
<evidence type="ECO:0000313" key="4">
    <source>
        <dbReference type="Proteomes" id="UP000260823"/>
    </source>
</evidence>
<dbReference type="CDD" id="cd01399">
    <property type="entry name" value="GlcN6P_deaminase"/>
    <property type="match status" value="1"/>
</dbReference>
<evidence type="ECO:0000313" key="3">
    <source>
        <dbReference type="EMBL" id="RFZ85383.1"/>
    </source>
</evidence>
<accession>A0A3E2NWK0</accession>
<proteinExistence type="predicted"/>
<gene>
    <name evidence="3" type="ORF">DYU05_07240</name>
</gene>
<dbReference type="InterPro" id="IPR006148">
    <property type="entry name" value="Glc/Gal-6P_isomerase"/>
</dbReference>
<dbReference type="InterPro" id="IPR004547">
    <property type="entry name" value="Glucosamine6P_isomerase"/>
</dbReference>
<organism evidence="3 4">
    <name type="scientific">Mucilaginibacter terrenus</name>
    <dbReference type="NCBI Taxonomy" id="2482727"/>
    <lineage>
        <taxon>Bacteria</taxon>
        <taxon>Pseudomonadati</taxon>
        <taxon>Bacteroidota</taxon>
        <taxon>Sphingobacteriia</taxon>
        <taxon>Sphingobacteriales</taxon>
        <taxon>Sphingobacteriaceae</taxon>
        <taxon>Mucilaginibacter</taxon>
    </lineage>
</organism>
<dbReference type="AlphaFoldDB" id="A0A3E2NWK0"/>
<keyword evidence="1" id="KW-0378">Hydrolase</keyword>